<keyword evidence="4 8" id="KW-1003">Cell membrane</keyword>
<keyword evidence="7 8" id="KW-0472">Membrane</keyword>
<keyword evidence="5 8" id="KW-0812">Transmembrane</keyword>
<gene>
    <name evidence="10" type="primary">arsB</name>
    <name evidence="10" type="ORF">JJ842_09655</name>
</gene>
<evidence type="ECO:0000256" key="1">
    <source>
        <dbReference type="ARBA" id="ARBA00004651"/>
    </source>
</evidence>
<sequence length="336" mass="37681">MQFSDRYLSIWVFLAMCIGSLSGYLFPNLSQFIGGLELSRINLPIAILIWGMIFPMMLSIDFKSIINLKYKIKGFSIVLFINWLIKPVSMAIIAASFLYFLYGNFIDPVLAKEYVSGMILLGIAPCTAMVFVWSNLVKGDPLFTLIQVAINDLILILAFPLLSKILLGFNSIDIPLDTVFGSVIIFILVPLFLAIFLKNKIYSEKRIKSILNKSKSYSLFFLILTVFLLFFVQSKSILQNPIHIILISIPLIIQTLFIFYLTAFSMKFFRQKYSISCPGSMIAASNFFELAVAVSITLFGINSGAALATIVGVLVEVPLMLYLVNISKSSKILFIK</sequence>
<protein>
    <submittedName>
        <fullName evidence="10">ACR3 family arsenite efflux transporter</fullName>
    </submittedName>
</protein>
<accession>A0A9D9BUQ6</accession>
<dbReference type="Proteomes" id="UP000668060">
    <property type="component" value="Unassembled WGS sequence"/>
</dbReference>
<feature type="transmembrane region" description="Helical" evidence="9">
    <location>
        <begin position="145"/>
        <end position="167"/>
    </location>
</feature>
<proteinExistence type="inferred from homology"/>
<dbReference type="PANTHER" id="PTHR43057:SF1">
    <property type="entry name" value="ARSENICAL-RESISTANCE PROTEIN 3"/>
    <property type="match status" value="1"/>
</dbReference>
<feature type="transmembrane region" description="Helical" evidence="9">
    <location>
        <begin position="217"/>
        <end position="236"/>
    </location>
</feature>
<feature type="transmembrane region" description="Helical" evidence="9">
    <location>
        <begin position="74"/>
        <end position="102"/>
    </location>
</feature>
<dbReference type="Pfam" id="PF01758">
    <property type="entry name" value="SBF"/>
    <property type="match status" value="1"/>
</dbReference>
<dbReference type="GO" id="GO:0015105">
    <property type="term" value="F:arsenite transmembrane transporter activity"/>
    <property type="evidence" value="ECO:0007669"/>
    <property type="project" value="TreeGrafter"/>
</dbReference>
<evidence type="ECO:0000256" key="9">
    <source>
        <dbReference type="SAM" id="Phobius"/>
    </source>
</evidence>
<keyword evidence="3 8" id="KW-0813">Transport</keyword>
<name>A0A9D9BUQ6_PROMR</name>
<feature type="transmembrane region" description="Helical" evidence="9">
    <location>
        <begin position="114"/>
        <end position="133"/>
    </location>
</feature>
<dbReference type="NCBIfam" id="TIGR00832">
    <property type="entry name" value="acr3"/>
    <property type="match status" value="1"/>
</dbReference>
<dbReference type="PANTHER" id="PTHR43057">
    <property type="entry name" value="ARSENITE EFFLUX TRANSPORTER"/>
    <property type="match status" value="1"/>
</dbReference>
<evidence type="ECO:0000256" key="8">
    <source>
        <dbReference type="PIRNR" id="PIRNR005508"/>
    </source>
</evidence>
<feature type="transmembrane region" description="Helical" evidence="9">
    <location>
        <begin position="41"/>
        <end position="62"/>
    </location>
</feature>
<feature type="transmembrane region" description="Helical" evidence="9">
    <location>
        <begin position="242"/>
        <end position="263"/>
    </location>
</feature>
<feature type="transmembrane region" description="Helical" evidence="9">
    <location>
        <begin position="305"/>
        <end position="324"/>
    </location>
</feature>
<evidence type="ECO:0000256" key="2">
    <source>
        <dbReference type="ARBA" id="ARBA00010110"/>
    </source>
</evidence>
<feature type="transmembrane region" description="Helical" evidence="9">
    <location>
        <begin position="7"/>
        <end position="26"/>
    </location>
</feature>
<dbReference type="Gene3D" id="1.20.1530.20">
    <property type="match status" value="1"/>
</dbReference>
<dbReference type="EMBL" id="JAEPLN010000003">
    <property type="protein sequence ID" value="MBO6972178.1"/>
    <property type="molecule type" value="Genomic_DNA"/>
</dbReference>
<organism evidence="10 11">
    <name type="scientific">Prochlorococcus marinus CUG1433</name>
    <dbReference type="NCBI Taxonomy" id="2774506"/>
    <lineage>
        <taxon>Bacteria</taxon>
        <taxon>Bacillati</taxon>
        <taxon>Cyanobacteriota</taxon>
        <taxon>Cyanophyceae</taxon>
        <taxon>Synechococcales</taxon>
        <taxon>Prochlorococcaceae</taxon>
        <taxon>Prochlorococcus</taxon>
    </lineage>
</organism>
<evidence type="ECO:0000256" key="7">
    <source>
        <dbReference type="ARBA" id="ARBA00023136"/>
    </source>
</evidence>
<dbReference type="InterPro" id="IPR002657">
    <property type="entry name" value="BilAc:Na_symport/Acr3"/>
</dbReference>
<dbReference type="AlphaFoldDB" id="A0A9D9BUQ6"/>
<evidence type="ECO:0000256" key="3">
    <source>
        <dbReference type="ARBA" id="ARBA00022448"/>
    </source>
</evidence>
<comment type="caution">
    <text evidence="10">The sequence shown here is derived from an EMBL/GenBank/DDBJ whole genome shotgun (WGS) entry which is preliminary data.</text>
</comment>
<dbReference type="InterPro" id="IPR038770">
    <property type="entry name" value="Na+/solute_symporter_sf"/>
</dbReference>
<comment type="subcellular location">
    <subcellularLocation>
        <location evidence="1 8">Cell membrane</location>
        <topology evidence="1 8">Multi-pass membrane protein</topology>
    </subcellularLocation>
</comment>
<keyword evidence="6 8" id="KW-1133">Transmembrane helix</keyword>
<evidence type="ECO:0000256" key="6">
    <source>
        <dbReference type="ARBA" id="ARBA00022989"/>
    </source>
</evidence>
<evidence type="ECO:0000256" key="4">
    <source>
        <dbReference type="ARBA" id="ARBA00022475"/>
    </source>
</evidence>
<comment type="similarity">
    <text evidence="2 8">Belongs to the arsenical resistance-3 (ACR3) (TC 2.A.59) family.</text>
</comment>
<evidence type="ECO:0000313" key="11">
    <source>
        <dbReference type="Proteomes" id="UP000668060"/>
    </source>
</evidence>
<evidence type="ECO:0000256" key="5">
    <source>
        <dbReference type="ARBA" id="ARBA00022692"/>
    </source>
</evidence>
<feature type="transmembrane region" description="Helical" evidence="9">
    <location>
        <begin position="275"/>
        <end position="299"/>
    </location>
</feature>
<dbReference type="InterPro" id="IPR004706">
    <property type="entry name" value="Arsenical-R_Acr3"/>
</dbReference>
<reference evidence="10" key="1">
    <citation type="journal article" date="2021" name="Front. Mar. Sci.">
        <title>Genomes of Diverse Isolates of Prochlorococcus High-Light-Adapted Clade II in the Western Pacific Ocean.</title>
        <authorList>
            <person name="Yan W."/>
            <person name="Feng X."/>
            <person name="Zhang W."/>
            <person name="Nawaz M.Z."/>
            <person name="Luo T."/>
            <person name="Zhang R."/>
            <person name="Jiao N."/>
        </authorList>
    </citation>
    <scope>NUCLEOTIDE SEQUENCE</scope>
    <source>
        <strain evidence="10">CUG1433</strain>
    </source>
</reference>
<dbReference type="GO" id="GO:0015297">
    <property type="term" value="F:antiporter activity"/>
    <property type="evidence" value="ECO:0007669"/>
    <property type="project" value="UniProtKB-UniRule"/>
</dbReference>
<evidence type="ECO:0000313" key="10">
    <source>
        <dbReference type="EMBL" id="MBO6972178.1"/>
    </source>
</evidence>
<dbReference type="GO" id="GO:0005886">
    <property type="term" value="C:plasma membrane"/>
    <property type="evidence" value="ECO:0007669"/>
    <property type="project" value="UniProtKB-SubCell"/>
</dbReference>
<dbReference type="GO" id="GO:0015104">
    <property type="term" value="F:antimonite transmembrane transporter activity"/>
    <property type="evidence" value="ECO:0007669"/>
    <property type="project" value="TreeGrafter"/>
</dbReference>
<feature type="transmembrane region" description="Helical" evidence="9">
    <location>
        <begin position="179"/>
        <end position="197"/>
    </location>
</feature>
<dbReference type="PIRSF" id="PIRSF005508">
    <property type="entry name" value="Acr3"/>
    <property type="match status" value="1"/>
</dbReference>